<evidence type="ECO:0000313" key="3">
    <source>
        <dbReference type="Proteomes" id="UP001202248"/>
    </source>
</evidence>
<dbReference type="GO" id="GO:0004519">
    <property type="term" value="F:endonuclease activity"/>
    <property type="evidence" value="ECO:0007669"/>
    <property type="project" value="UniProtKB-KW"/>
</dbReference>
<dbReference type="RefSeq" id="WP_240831828.1">
    <property type="nucleotide sequence ID" value="NZ_JAKWBL010000004.1"/>
</dbReference>
<dbReference type="EMBL" id="JAKWBL010000004">
    <property type="protein sequence ID" value="MCH5599796.1"/>
    <property type="molecule type" value="Genomic_DNA"/>
</dbReference>
<dbReference type="Pfam" id="PF03372">
    <property type="entry name" value="Exo_endo_phos"/>
    <property type="match status" value="1"/>
</dbReference>
<reference evidence="2 3" key="1">
    <citation type="submission" date="2022-02" db="EMBL/GenBank/DDBJ databases">
        <authorList>
            <person name="Min J."/>
        </authorList>
    </citation>
    <scope>NUCLEOTIDE SEQUENCE [LARGE SCALE GENOMIC DNA]</scope>
    <source>
        <strain evidence="2 3">GR10-1</strain>
    </source>
</reference>
<evidence type="ECO:0000313" key="2">
    <source>
        <dbReference type="EMBL" id="MCH5599796.1"/>
    </source>
</evidence>
<sequence>MTTSRRKFLQSVGLTATAASMLPTLGWLKPSAAPRTFHRVLSSNIRVALPEDEAKGRGWSHRKEVCLQVIKKQQPDIVCFQEVLKVQAEDIRKAFPSFQLLGFDGPEMDAYKEGYHGIAKNPILFQRSDTSCWQRAFTGFQKHRW</sequence>
<dbReference type="Gene3D" id="3.60.10.10">
    <property type="entry name" value="Endonuclease/exonuclease/phosphatase"/>
    <property type="match status" value="1"/>
</dbReference>
<dbReference type="InterPro" id="IPR006311">
    <property type="entry name" value="TAT_signal"/>
</dbReference>
<feature type="domain" description="Endonuclease/exonuclease/phosphatase" evidence="1">
    <location>
        <begin position="42"/>
        <end position="101"/>
    </location>
</feature>
<gene>
    <name evidence="2" type="ORF">MKP09_18695</name>
</gene>
<proteinExistence type="predicted"/>
<dbReference type="PROSITE" id="PS51318">
    <property type="entry name" value="TAT"/>
    <property type="match status" value="1"/>
</dbReference>
<dbReference type="InterPro" id="IPR036691">
    <property type="entry name" value="Endo/exonu/phosph_ase_sf"/>
</dbReference>
<keyword evidence="3" id="KW-1185">Reference proteome</keyword>
<accession>A0ABS9SNE2</accession>
<dbReference type="Proteomes" id="UP001202248">
    <property type="component" value="Unassembled WGS sequence"/>
</dbReference>
<protein>
    <submittedName>
        <fullName evidence="2">Endonuclease/exonuclease/phosphatase family protein</fullName>
    </submittedName>
</protein>
<dbReference type="SUPFAM" id="SSF56219">
    <property type="entry name" value="DNase I-like"/>
    <property type="match status" value="1"/>
</dbReference>
<evidence type="ECO:0000259" key="1">
    <source>
        <dbReference type="Pfam" id="PF03372"/>
    </source>
</evidence>
<dbReference type="InterPro" id="IPR005135">
    <property type="entry name" value="Endo/exonuclease/phosphatase"/>
</dbReference>
<keyword evidence="2" id="KW-0255">Endonuclease</keyword>
<keyword evidence="2" id="KW-0378">Hydrolase</keyword>
<name>A0ABS9SNE2_9BACT</name>
<comment type="caution">
    <text evidence="2">The sequence shown here is derived from an EMBL/GenBank/DDBJ whole genome shotgun (WGS) entry which is preliminary data.</text>
</comment>
<keyword evidence="2" id="KW-0540">Nuclease</keyword>
<organism evidence="2 3">
    <name type="scientific">Niabella ginsengisoli</name>
    <dbReference type="NCBI Taxonomy" id="522298"/>
    <lineage>
        <taxon>Bacteria</taxon>
        <taxon>Pseudomonadati</taxon>
        <taxon>Bacteroidota</taxon>
        <taxon>Chitinophagia</taxon>
        <taxon>Chitinophagales</taxon>
        <taxon>Chitinophagaceae</taxon>
        <taxon>Niabella</taxon>
    </lineage>
</organism>